<keyword evidence="1" id="KW-0472">Membrane</keyword>
<comment type="caution">
    <text evidence="3">The sequence shown here is derived from an EMBL/GenBank/DDBJ whole genome shotgun (WGS) entry which is preliminary data.</text>
</comment>
<evidence type="ECO:0000259" key="2">
    <source>
        <dbReference type="Pfam" id="PF10675"/>
    </source>
</evidence>
<evidence type="ECO:0000313" key="3">
    <source>
        <dbReference type="EMBL" id="OOV86324.1"/>
    </source>
</evidence>
<name>A0A1T1H8Y2_OCELI</name>
<protein>
    <recommendedName>
        <fullName evidence="2">DUF2489 domain-containing protein</fullName>
    </recommendedName>
</protein>
<organism evidence="3 4">
    <name type="scientific">Oceanospirillum linum</name>
    <dbReference type="NCBI Taxonomy" id="966"/>
    <lineage>
        <taxon>Bacteria</taxon>
        <taxon>Pseudomonadati</taxon>
        <taxon>Pseudomonadota</taxon>
        <taxon>Gammaproteobacteria</taxon>
        <taxon>Oceanospirillales</taxon>
        <taxon>Oceanospirillaceae</taxon>
        <taxon>Oceanospirillum</taxon>
    </lineage>
</organism>
<keyword evidence="4" id="KW-1185">Reference proteome</keyword>
<reference evidence="3" key="1">
    <citation type="submission" date="2017-02" db="EMBL/GenBank/DDBJ databases">
        <title>Draft Genome Sequence of the Salt Water Bacterium Oceanospirillum linum ATCC 11336.</title>
        <authorList>
            <person name="Trachtenberg A.M."/>
            <person name="Carney J.G."/>
            <person name="Linnane J.D."/>
            <person name="Rheaume B.A."/>
            <person name="Pitts N.L."/>
            <person name="Mykles D.L."/>
            <person name="Maclea K.S."/>
        </authorList>
    </citation>
    <scope>NUCLEOTIDE SEQUENCE [LARGE SCALE GENOMIC DNA]</scope>
    <source>
        <strain evidence="3">ATCC 11336</strain>
    </source>
</reference>
<dbReference type="InterPro" id="IPR019617">
    <property type="entry name" value="DUF2489"/>
</dbReference>
<gene>
    <name evidence="3" type="ORF">BTA35_0214000</name>
</gene>
<dbReference type="Proteomes" id="UP000190064">
    <property type="component" value="Unassembled WGS sequence"/>
</dbReference>
<sequence length="152" mass="17452">MTNQMAILLAVIAVAIIIALAGYAFNLRKQVRQREKERLAALQDVERLAREKTMESIHVISHALLEGQVDVMEACLRIRTLIDIIESDWQETEALKVFAEITQRGAHFATHQARKELPKQERMKQDLERISLEGEYHDAALNGARWLLQQKP</sequence>
<feature type="domain" description="DUF2489" evidence="2">
    <location>
        <begin position="17"/>
        <end position="147"/>
    </location>
</feature>
<feature type="transmembrane region" description="Helical" evidence="1">
    <location>
        <begin position="6"/>
        <end position="26"/>
    </location>
</feature>
<accession>A0A1T1H8Y2</accession>
<keyword evidence="1" id="KW-0812">Transmembrane</keyword>
<dbReference type="EMBL" id="MTSD02000007">
    <property type="protein sequence ID" value="OOV86324.1"/>
    <property type="molecule type" value="Genomic_DNA"/>
</dbReference>
<dbReference type="RefSeq" id="WP_078320438.1">
    <property type="nucleotide sequence ID" value="NZ_FXTS01000008.1"/>
</dbReference>
<keyword evidence="1" id="KW-1133">Transmembrane helix</keyword>
<evidence type="ECO:0000313" key="4">
    <source>
        <dbReference type="Proteomes" id="UP000190064"/>
    </source>
</evidence>
<proteinExistence type="predicted"/>
<dbReference type="Pfam" id="PF10675">
    <property type="entry name" value="DUF2489"/>
    <property type="match status" value="1"/>
</dbReference>
<dbReference type="AlphaFoldDB" id="A0A1T1H8Y2"/>
<dbReference type="STRING" id="966.BTA35_0214000"/>
<evidence type="ECO:0000256" key="1">
    <source>
        <dbReference type="SAM" id="Phobius"/>
    </source>
</evidence>